<dbReference type="InterPro" id="IPR051906">
    <property type="entry name" value="TolC-like"/>
</dbReference>
<protein>
    <submittedName>
        <fullName evidence="10">TolC family protein</fullName>
    </submittedName>
</protein>
<dbReference type="PANTHER" id="PTHR30026">
    <property type="entry name" value="OUTER MEMBRANE PROTEIN TOLC"/>
    <property type="match status" value="1"/>
</dbReference>
<feature type="coiled-coil region" evidence="8">
    <location>
        <begin position="189"/>
        <end position="240"/>
    </location>
</feature>
<feature type="coiled-coil region" evidence="8">
    <location>
        <begin position="364"/>
        <end position="391"/>
    </location>
</feature>
<keyword evidence="9" id="KW-0732">Signal</keyword>
<evidence type="ECO:0000313" key="11">
    <source>
        <dbReference type="Proteomes" id="UP000474296"/>
    </source>
</evidence>
<dbReference type="Gene3D" id="1.20.1600.10">
    <property type="entry name" value="Outer membrane efflux proteins (OEP)"/>
    <property type="match status" value="1"/>
</dbReference>
<keyword evidence="6" id="KW-0472">Membrane</keyword>
<comment type="caution">
    <text evidence="10">The sequence shown here is derived from an EMBL/GenBank/DDBJ whole genome shotgun (WGS) entry which is preliminary data.</text>
</comment>
<dbReference type="InterPro" id="IPR003423">
    <property type="entry name" value="OMP_efflux"/>
</dbReference>
<evidence type="ECO:0000256" key="9">
    <source>
        <dbReference type="SAM" id="SignalP"/>
    </source>
</evidence>
<evidence type="ECO:0000256" key="3">
    <source>
        <dbReference type="ARBA" id="ARBA00022448"/>
    </source>
</evidence>
<comment type="similarity">
    <text evidence="2">Belongs to the outer membrane factor (OMF) (TC 1.B.17) family.</text>
</comment>
<evidence type="ECO:0000313" key="10">
    <source>
        <dbReference type="EMBL" id="NER18973.1"/>
    </source>
</evidence>
<evidence type="ECO:0000256" key="1">
    <source>
        <dbReference type="ARBA" id="ARBA00004442"/>
    </source>
</evidence>
<reference evidence="10 11" key="1">
    <citation type="submission" date="2020-01" db="EMBL/GenBank/DDBJ databases">
        <title>Spongiivirga citrea KCTC 32990T.</title>
        <authorList>
            <person name="Wang G."/>
        </authorList>
    </citation>
    <scope>NUCLEOTIDE SEQUENCE [LARGE SCALE GENOMIC DNA]</scope>
    <source>
        <strain evidence="10 11">KCTC 32990</strain>
    </source>
</reference>
<evidence type="ECO:0000256" key="4">
    <source>
        <dbReference type="ARBA" id="ARBA00022452"/>
    </source>
</evidence>
<keyword evidence="7" id="KW-0998">Cell outer membrane</keyword>
<gene>
    <name evidence="10" type="ORF">GWK10_17290</name>
</gene>
<dbReference type="GO" id="GO:1990281">
    <property type="term" value="C:efflux pump complex"/>
    <property type="evidence" value="ECO:0007669"/>
    <property type="project" value="TreeGrafter"/>
</dbReference>
<evidence type="ECO:0000256" key="7">
    <source>
        <dbReference type="ARBA" id="ARBA00023237"/>
    </source>
</evidence>
<evidence type="ECO:0000256" key="2">
    <source>
        <dbReference type="ARBA" id="ARBA00007613"/>
    </source>
</evidence>
<dbReference type="PANTHER" id="PTHR30026:SF20">
    <property type="entry name" value="OUTER MEMBRANE PROTEIN TOLC"/>
    <property type="match status" value="1"/>
</dbReference>
<evidence type="ECO:0000256" key="6">
    <source>
        <dbReference type="ARBA" id="ARBA00023136"/>
    </source>
</evidence>
<proteinExistence type="inferred from homology"/>
<dbReference type="AlphaFoldDB" id="A0A6M0CPX4"/>
<dbReference type="Pfam" id="PF02321">
    <property type="entry name" value="OEP"/>
    <property type="match status" value="1"/>
</dbReference>
<keyword evidence="4" id="KW-1134">Transmembrane beta strand</keyword>
<dbReference type="GO" id="GO:0015562">
    <property type="term" value="F:efflux transmembrane transporter activity"/>
    <property type="evidence" value="ECO:0007669"/>
    <property type="project" value="InterPro"/>
</dbReference>
<sequence length="471" mass="52800">MIQKFVLLTAALFCSVSLFAQEKEYTFSLDEAIAFALENNYTAINANRDIEAAKKQKWETTATGLPQVSASIEYQNFLKQPVSLLPASAFDPLASLRDIEEYYNLDALQIQQFPDPPEGFIPVVFGTKQAVNANINVNQLIFDGSYIVALQAAKAFTQYSQNFKDKTDLEVRKSVINAYGNVLLSKENIAILKKNKDALQKNLDETTITFQNGLAEEESVEQLKITMANVESGLKNAERLLIITEQLLNITLGIPVEANVTLTEELDKLVVQNIEPTLLANELTLTDNVDFRIAENLTTQRQLEFKNEKAKALPSLSGFLNAGYNGNSDSFTFLDSDQRWFGSALVGARLNIPIFSSLGRSARTQRAKIAFEQAKTQLTETEQRLKLQTEQAKSNYSFAIEQYETSKENLNLAERIENKNQTKFTEGIASSFELRQAQTQLYSAQQEYLNAMITVINNKAELETILNTITK</sequence>
<dbReference type="EMBL" id="JAABOQ010000008">
    <property type="protein sequence ID" value="NER18973.1"/>
    <property type="molecule type" value="Genomic_DNA"/>
</dbReference>
<accession>A0A6M0CPX4</accession>
<keyword evidence="5" id="KW-0812">Transmembrane</keyword>
<comment type="subcellular location">
    <subcellularLocation>
        <location evidence="1">Cell outer membrane</location>
    </subcellularLocation>
</comment>
<organism evidence="10 11">
    <name type="scientific">Spongiivirga citrea</name>
    <dbReference type="NCBI Taxonomy" id="1481457"/>
    <lineage>
        <taxon>Bacteria</taxon>
        <taxon>Pseudomonadati</taxon>
        <taxon>Bacteroidota</taxon>
        <taxon>Flavobacteriia</taxon>
        <taxon>Flavobacteriales</taxon>
        <taxon>Flavobacteriaceae</taxon>
        <taxon>Spongiivirga</taxon>
    </lineage>
</organism>
<evidence type="ECO:0000256" key="8">
    <source>
        <dbReference type="SAM" id="Coils"/>
    </source>
</evidence>
<dbReference type="GO" id="GO:0015288">
    <property type="term" value="F:porin activity"/>
    <property type="evidence" value="ECO:0007669"/>
    <property type="project" value="TreeGrafter"/>
</dbReference>
<dbReference type="Proteomes" id="UP000474296">
    <property type="component" value="Unassembled WGS sequence"/>
</dbReference>
<feature type="signal peptide" evidence="9">
    <location>
        <begin position="1"/>
        <end position="20"/>
    </location>
</feature>
<keyword evidence="11" id="KW-1185">Reference proteome</keyword>
<feature type="chain" id="PRO_5026713095" evidence="9">
    <location>
        <begin position="21"/>
        <end position="471"/>
    </location>
</feature>
<keyword evidence="3" id="KW-0813">Transport</keyword>
<dbReference type="GO" id="GO:0009279">
    <property type="term" value="C:cell outer membrane"/>
    <property type="evidence" value="ECO:0007669"/>
    <property type="project" value="UniProtKB-SubCell"/>
</dbReference>
<name>A0A6M0CPX4_9FLAO</name>
<evidence type="ECO:0000256" key="5">
    <source>
        <dbReference type="ARBA" id="ARBA00022692"/>
    </source>
</evidence>
<dbReference type="SUPFAM" id="SSF56954">
    <property type="entry name" value="Outer membrane efflux proteins (OEP)"/>
    <property type="match status" value="1"/>
</dbReference>
<dbReference type="RefSeq" id="WP_164033655.1">
    <property type="nucleotide sequence ID" value="NZ_JAABOQ010000008.1"/>
</dbReference>
<keyword evidence="8" id="KW-0175">Coiled coil</keyword>